<dbReference type="AlphaFoldDB" id="A0A0F5YCD7"/>
<dbReference type="OrthoDB" id="468137at2"/>
<protein>
    <submittedName>
        <fullName evidence="2">Uncharacterized protein</fullName>
    </submittedName>
</protein>
<feature type="region of interest" description="Disordered" evidence="1">
    <location>
        <begin position="42"/>
        <end position="62"/>
    </location>
</feature>
<reference evidence="2 3" key="1">
    <citation type="submission" date="2015-06" db="EMBL/GenBank/DDBJ databases">
        <title>Draft genome assembly of filamentous brackish cyanobacterium Limnoraphis robusta strain CS-951.</title>
        <authorList>
            <person name="Willis A."/>
            <person name="Parks M."/>
            <person name="Burford M.A."/>
        </authorList>
    </citation>
    <scope>NUCLEOTIDE SEQUENCE [LARGE SCALE GENOMIC DNA]</scope>
    <source>
        <strain evidence="2 3">CS-951</strain>
    </source>
</reference>
<evidence type="ECO:0000313" key="2">
    <source>
        <dbReference type="EMBL" id="KKD36551.1"/>
    </source>
</evidence>
<comment type="caution">
    <text evidence="2">The sequence shown here is derived from an EMBL/GenBank/DDBJ whole genome shotgun (WGS) entry which is preliminary data.</text>
</comment>
<gene>
    <name evidence="2" type="ORF">WN50_19150</name>
</gene>
<evidence type="ECO:0000313" key="3">
    <source>
        <dbReference type="Proteomes" id="UP000033607"/>
    </source>
</evidence>
<sequence>MKRTILLGWLILSTGFTATQMLGWTATLSRLSNNKVTIIADYTGNDEDGEREDVKTKPETES</sequence>
<dbReference type="EMBL" id="LATL02000004">
    <property type="protein sequence ID" value="KKD36551.1"/>
    <property type="molecule type" value="Genomic_DNA"/>
</dbReference>
<proteinExistence type="predicted"/>
<dbReference type="Proteomes" id="UP000033607">
    <property type="component" value="Unassembled WGS sequence"/>
</dbReference>
<feature type="compositionally biased region" description="Basic and acidic residues" evidence="1">
    <location>
        <begin position="52"/>
        <end position="62"/>
    </location>
</feature>
<accession>A0A0F5YCD7</accession>
<name>A0A0F5YCD7_9CYAN</name>
<evidence type="ECO:0000256" key="1">
    <source>
        <dbReference type="SAM" id="MobiDB-lite"/>
    </source>
</evidence>
<dbReference type="RefSeq" id="WP_046280185.1">
    <property type="nucleotide sequence ID" value="NZ_LATL02000004.1"/>
</dbReference>
<organism evidence="2 3">
    <name type="scientific">Limnoraphis robusta CS-951</name>
    <dbReference type="NCBI Taxonomy" id="1637645"/>
    <lineage>
        <taxon>Bacteria</taxon>
        <taxon>Bacillati</taxon>
        <taxon>Cyanobacteriota</taxon>
        <taxon>Cyanophyceae</taxon>
        <taxon>Oscillatoriophycideae</taxon>
        <taxon>Oscillatoriales</taxon>
        <taxon>Sirenicapillariaceae</taxon>
        <taxon>Limnoraphis</taxon>
    </lineage>
</organism>